<dbReference type="SUPFAM" id="SSF101082">
    <property type="entry name" value="Typo IV secretion system protein TraC"/>
    <property type="match status" value="1"/>
</dbReference>
<dbReference type="RefSeq" id="WP_013041092.1">
    <property type="nucleotide sequence ID" value="NC_014006.1"/>
</dbReference>
<dbReference type="GeneID" id="29274500"/>
<dbReference type="HOGENOM" id="CLU_065326_1_0_5"/>
<keyword evidence="3" id="KW-1185">Reference proteome</keyword>
<dbReference type="NCBIfam" id="TIGR02780">
    <property type="entry name" value="TrbJ_Ti"/>
    <property type="match status" value="1"/>
</dbReference>
<accession>D4Z5B8</accession>
<proteinExistence type="predicted"/>
<dbReference type="NCBIfam" id="NF010448">
    <property type="entry name" value="PRK13874.1"/>
    <property type="match status" value="1"/>
</dbReference>
<gene>
    <name evidence="2" type="primary">trbJ</name>
    <name evidence="2" type="synonym">virB5</name>
    <name evidence="2" type="ordered locus">SJA_C1-29660</name>
</gene>
<sequence>MKARIPLRKYLVASALALGGAGAIGGGLFLQSGPAYAIPVFDSANYAQNLLTAARALQQINQQIQSLQNEASMLTSMAKNLSRISFPELTELTNKLRAVDQLMAAAQGIDFRIDTLDSQFKRLFPDNYDAAMRSDERLASERERFDAAKDAYQQSMRIQSQVVGNVAQDADAIETLVGKSQGAEGALQAAQATNQLLALATKQQLQIQNMMAAHFRAQAVEEARRIQAEADARAATRQFLGSGTAYNRN</sequence>
<dbReference type="eggNOG" id="COG5314">
    <property type="taxonomic scope" value="Bacteria"/>
</dbReference>
<name>D4Z5B8_SPHIU</name>
<dbReference type="InterPro" id="IPR014147">
    <property type="entry name" value="T4SS_TrbJ"/>
</dbReference>
<evidence type="ECO:0000256" key="1">
    <source>
        <dbReference type="SAM" id="Coils"/>
    </source>
</evidence>
<feature type="coiled-coil region" evidence="1">
    <location>
        <begin position="50"/>
        <end position="84"/>
    </location>
</feature>
<keyword evidence="1" id="KW-0175">Coiled coil</keyword>
<dbReference type="Proteomes" id="UP000007753">
    <property type="component" value="Chromosome 1"/>
</dbReference>
<evidence type="ECO:0000313" key="2">
    <source>
        <dbReference type="EMBL" id="BAI97800.1"/>
    </source>
</evidence>
<dbReference type="STRING" id="452662.SJA_C1-29660"/>
<dbReference type="AlphaFoldDB" id="D4Z5B8"/>
<evidence type="ECO:0000313" key="3">
    <source>
        <dbReference type="Proteomes" id="UP000007753"/>
    </source>
</evidence>
<organism evidence="2 3">
    <name type="scientific">Sphingobium indicum (strain DSM 16413 / CCM 7287 / MTCC 6362 / UT26 / NBRC 101211 / UT26S)</name>
    <name type="common">Sphingobium japonicum</name>
    <dbReference type="NCBI Taxonomy" id="452662"/>
    <lineage>
        <taxon>Bacteria</taxon>
        <taxon>Pseudomonadati</taxon>
        <taxon>Pseudomonadota</taxon>
        <taxon>Alphaproteobacteria</taxon>
        <taxon>Sphingomonadales</taxon>
        <taxon>Sphingomonadaceae</taxon>
        <taxon>Sphingobium</taxon>
    </lineage>
</organism>
<dbReference type="EMBL" id="AP010803">
    <property type="protein sequence ID" value="BAI97800.1"/>
    <property type="molecule type" value="Genomic_DNA"/>
</dbReference>
<protein>
    <submittedName>
        <fullName evidence="2">Conjugal transfer protein TrbJ</fullName>
    </submittedName>
</protein>
<reference evidence="2 3" key="1">
    <citation type="journal article" date="2010" name="J. Bacteriol.">
        <title>Complete genome sequence of the representative gamma-hexachlorocyclohexane-degrading bacterium Sphingobium japonicum UT26.</title>
        <authorList>
            <person name="Nagata Y."/>
            <person name="Ohtsubo Y."/>
            <person name="Endo R."/>
            <person name="Ichikawa N."/>
            <person name="Ankai A."/>
            <person name="Oguchi A."/>
            <person name="Fukui S."/>
            <person name="Fujita N."/>
            <person name="Tsuda M."/>
        </authorList>
    </citation>
    <scope>NUCLEOTIDE SEQUENCE [LARGE SCALE GENOMIC DNA]</scope>
    <source>
        <strain evidence="3">DSM 16413 / CCM 7287 / MTCC 6362 / UT26 / NBRC 101211 / UT26S</strain>
    </source>
</reference>
<dbReference type="KEGG" id="sjp:SJA_C1-29660"/>